<reference evidence="2" key="1">
    <citation type="journal article" date="2022" name="Mol. Ecol. Resour.">
        <title>The genomes of chicory, endive, great burdock and yacon provide insights into Asteraceae palaeo-polyploidization history and plant inulin production.</title>
        <authorList>
            <person name="Fan W."/>
            <person name="Wang S."/>
            <person name="Wang H."/>
            <person name="Wang A."/>
            <person name="Jiang F."/>
            <person name="Liu H."/>
            <person name="Zhao H."/>
            <person name="Xu D."/>
            <person name="Zhang Y."/>
        </authorList>
    </citation>
    <scope>NUCLEOTIDE SEQUENCE [LARGE SCALE GENOMIC DNA]</scope>
    <source>
        <strain evidence="2">cv. Niubang</strain>
    </source>
</reference>
<dbReference type="EMBL" id="CM042048">
    <property type="protein sequence ID" value="KAI3759310.1"/>
    <property type="molecule type" value="Genomic_DNA"/>
</dbReference>
<evidence type="ECO:0000313" key="1">
    <source>
        <dbReference type="EMBL" id="KAI3759310.1"/>
    </source>
</evidence>
<comment type="caution">
    <text evidence="1">The sequence shown here is derived from an EMBL/GenBank/DDBJ whole genome shotgun (WGS) entry which is preliminary data.</text>
</comment>
<evidence type="ECO:0000313" key="2">
    <source>
        <dbReference type="Proteomes" id="UP001055879"/>
    </source>
</evidence>
<name>A0ACB9EKQ6_ARCLA</name>
<organism evidence="1 2">
    <name type="scientific">Arctium lappa</name>
    <name type="common">Greater burdock</name>
    <name type="synonym">Lappa major</name>
    <dbReference type="NCBI Taxonomy" id="4217"/>
    <lineage>
        <taxon>Eukaryota</taxon>
        <taxon>Viridiplantae</taxon>
        <taxon>Streptophyta</taxon>
        <taxon>Embryophyta</taxon>
        <taxon>Tracheophyta</taxon>
        <taxon>Spermatophyta</taxon>
        <taxon>Magnoliopsida</taxon>
        <taxon>eudicotyledons</taxon>
        <taxon>Gunneridae</taxon>
        <taxon>Pentapetalae</taxon>
        <taxon>asterids</taxon>
        <taxon>campanulids</taxon>
        <taxon>Asterales</taxon>
        <taxon>Asteraceae</taxon>
        <taxon>Carduoideae</taxon>
        <taxon>Cardueae</taxon>
        <taxon>Arctiinae</taxon>
        <taxon>Arctium</taxon>
    </lineage>
</organism>
<gene>
    <name evidence="1" type="ORF">L6452_07030</name>
</gene>
<sequence>MYAEASREFVYARKEVNDRKREEREPENGYFHLPEHDAFFAIDAATRKNANLLEPNNHIGKERDGKEDEGEGVRGHRAKAWRER</sequence>
<reference evidence="1 2" key="2">
    <citation type="journal article" date="2022" name="Mol. Ecol. Resour.">
        <title>The genomes of chicory, endive, great burdock and yacon provide insights into Asteraceae paleo-polyploidization history and plant inulin production.</title>
        <authorList>
            <person name="Fan W."/>
            <person name="Wang S."/>
            <person name="Wang H."/>
            <person name="Wang A."/>
            <person name="Jiang F."/>
            <person name="Liu H."/>
            <person name="Zhao H."/>
            <person name="Xu D."/>
            <person name="Zhang Y."/>
        </authorList>
    </citation>
    <scope>NUCLEOTIDE SEQUENCE [LARGE SCALE GENOMIC DNA]</scope>
    <source>
        <strain evidence="2">cv. Niubang</strain>
    </source>
</reference>
<accession>A0ACB9EKQ6</accession>
<protein>
    <submittedName>
        <fullName evidence="1">Uncharacterized protein</fullName>
    </submittedName>
</protein>
<keyword evidence="2" id="KW-1185">Reference proteome</keyword>
<dbReference type="Proteomes" id="UP001055879">
    <property type="component" value="Linkage Group LG02"/>
</dbReference>
<proteinExistence type="predicted"/>